<organism evidence="1 2">
    <name type="scientific">Coccomyxa viridis</name>
    <dbReference type="NCBI Taxonomy" id="1274662"/>
    <lineage>
        <taxon>Eukaryota</taxon>
        <taxon>Viridiplantae</taxon>
        <taxon>Chlorophyta</taxon>
        <taxon>core chlorophytes</taxon>
        <taxon>Trebouxiophyceae</taxon>
        <taxon>Trebouxiophyceae incertae sedis</taxon>
        <taxon>Coccomyxaceae</taxon>
        <taxon>Coccomyxa</taxon>
    </lineage>
</organism>
<dbReference type="Proteomes" id="UP001497392">
    <property type="component" value="Unassembled WGS sequence"/>
</dbReference>
<evidence type="ECO:0000313" key="2">
    <source>
        <dbReference type="Proteomes" id="UP001497392"/>
    </source>
</evidence>
<name>A0ABP1G3H1_9CHLO</name>
<dbReference type="EMBL" id="CAXHTA020000010">
    <property type="protein sequence ID" value="CAL5224382.1"/>
    <property type="molecule type" value="Genomic_DNA"/>
</dbReference>
<comment type="caution">
    <text evidence="1">The sequence shown here is derived from an EMBL/GenBank/DDBJ whole genome shotgun (WGS) entry which is preliminary data.</text>
</comment>
<reference evidence="1 2" key="1">
    <citation type="submission" date="2024-06" db="EMBL/GenBank/DDBJ databases">
        <authorList>
            <person name="Kraege A."/>
            <person name="Thomma B."/>
        </authorList>
    </citation>
    <scope>NUCLEOTIDE SEQUENCE [LARGE SCALE GENOMIC DNA]</scope>
</reference>
<sequence>MHEYYAPVAQVWDLALVLETDHHQHHVDSKLKKHLDLYAVEVSPMEWKPSEKEMKKADMMDPGNEPEGIMEVWRHNWQQLLSVYALARNVLRVTRILMWLALSILRWNLFEPFHMINLLKFRDNDESIYDEYRDCAGKLVLAKGGSLAFLGRGADSHTWDEVMVVAYKTRWQFMQMALLTPGYWPLAMLRDEGLQDGALYPVNPVSLGN</sequence>
<dbReference type="Gene3D" id="3.30.70.100">
    <property type="match status" value="1"/>
</dbReference>
<proteinExistence type="predicted"/>
<keyword evidence="2" id="KW-1185">Reference proteome</keyword>
<protein>
    <submittedName>
        <fullName evidence="1">G7060 protein</fullName>
    </submittedName>
</protein>
<gene>
    <name evidence="1" type="primary">g7060</name>
    <name evidence="1" type="ORF">VP750_LOCUS6041</name>
</gene>
<evidence type="ECO:0000313" key="1">
    <source>
        <dbReference type="EMBL" id="CAL5224382.1"/>
    </source>
</evidence>
<accession>A0ABP1G3H1</accession>